<name>A0ABQ2FNT8_9DEIO</name>
<comment type="caution">
    <text evidence="1">The sequence shown here is derived from an EMBL/GenBank/DDBJ whole genome shotgun (WGS) entry which is preliminary data.</text>
</comment>
<dbReference type="Proteomes" id="UP000604341">
    <property type="component" value="Unassembled WGS sequence"/>
</dbReference>
<protein>
    <recommendedName>
        <fullName evidence="3">CDP-alcohol phosphatidyltransferase</fullName>
    </recommendedName>
</protein>
<organism evidence="1 2">
    <name type="scientific">Deinococcus radiotolerans</name>
    <dbReference type="NCBI Taxonomy" id="1309407"/>
    <lineage>
        <taxon>Bacteria</taxon>
        <taxon>Thermotogati</taxon>
        <taxon>Deinococcota</taxon>
        <taxon>Deinococci</taxon>
        <taxon>Deinococcales</taxon>
        <taxon>Deinococcaceae</taxon>
        <taxon>Deinococcus</taxon>
    </lineage>
</organism>
<dbReference type="RefSeq" id="WP_189070141.1">
    <property type="nucleotide sequence ID" value="NZ_BMPE01000014.1"/>
</dbReference>
<proteinExistence type="predicted"/>
<accession>A0ABQ2FNT8</accession>
<sequence>MLLLWTGLLSDILDGVLARRLGVASGPLRLADSVVDGVFALCIGAALYVQFTAQLTAMWPLVLAYLGTDVLGWLLDLRKFGRLAAYHAYSTKLTGLLLAAAATRLALSGEGDLLRVALIVGILNHLERALMTALLPRWTPDVPTLWHAWHRRG</sequence>
<keyword evidence="2" id="KW-1185">Reference proteome</keyword>
<dbReference type="InterPro" id="IPR043130">
    <property type="entry name" value="CDP-OH_PTrfase_TM_dom"/>
</dbReference>
<dbReference type="Pfam" id="PF01066">
    <property type="entry name" value="CDP-OH_P_transf"/>
    <property type="match status" value="1"/>
</dbReference>
<dbReference type="InterPro" id="IPR000462">
    <property type="entry name" value="CDP-OH_P_trans"/>
</dbReference>
<evidence type="ECO:0000313" key="2">
    <source>
        <dbReference type="Proteomes" id="UP000604341"/>
    </source>
</evidence>
<gene>
    <name evidence="1" type="ORF">GCM10010844_33650</name>
</gene>
<evidence type="ECO:0000313" key="1">
    <source>
        <dbReference type="EMBL" id="GGL12280.1"/>
    </source>
</evidence>
<evidence type="ECO:0008006" key="3">
    <source>
        <dbReference type="Google" id="ProtNLM"/>
    </source>
</evidence>
<reference evidence="2" key="1">
    <citation type="journal article" date="2019" name="Int. J. Syst. Evol. Microbiol.">
        <title>The Global Catalogue of Microorganisms (GCM) 10K type strain sequencing project: providing services to taxonomists for standard genome sequencing and annotation.</title>
        <authorList>
            <consortium name="The Broad Institute Genomics Platform"/>
            <consortium name="The Broad Institute Genome Sequencing Center for Infectious Disease"/>
            <person name="Wu L."/>
            <person name="Ma J."/>
        </authorList>
    </citation>
    <scope>NUCLEOTIDE SEQUENCE [LARGE SCALE GENOMIC DNA]</scope>
    <source>
        <strain evidence="2">JCM 19173</strain>
    </source>
</reference>
<dbReference type="EMBL" id="BMPE01000014">
    <property type="protein sequence ID" value="GGL12280.1"/>
    <property type="molecule type" value="Genomic_DNA"/>
</dbReference>
<dbReference type="Gene3D" id="1.20.120.1760">
    <property type="match status" value="1"/>
</dbReference>